<sequence>MGEYHRAAAAGDVAALQTFLDAGMAVDVTNVEGNTALLSAALAGNAGAVTFLIDHGADGASLVDNGGRNLLMMAAAIGEDDVVQVLLARDVCDPNERDEEGYHALGLATVAGHGEVVELLSRRASRDMLDDALLFSAVLGDVKTADLLLARGASVLARDARGRTALMHAARRGHLEMARLLMDNGANRYAVELETGRTAGAYAVDVHRDAVEQEVAARRVADLATLAELLNGMPEGVGFEVAGTLVDHREVVTVGPDGRLPYEETPELHDRVRIGERLDGAVIGGSSSVVVTSEGSGELSAVAEVTESSEDAALGEALQMIEYREKPMPVMVTGVTRDGAVAVRLLYGDQREVVAAQGDCIDRLPLLVYGVKRKYVQREASQGGGMVDASVVTFENIETGERYHLTAGEEGTAGEPYAVLERTGGALFKVMRGDTFGSTPDEPKRYRVIDIEPNRVLVEDARTTDVVVLEREKR</sequence>
<name>A0A6B3LBD5_9BACT</name>
<dbReference type="Pfam" id="PF12796">
    <property type="entry name" value="Ank_2"/>
    <property type="match status" value="2"/>
</dbReference>
<accession>A0A6B3LBD5</accession>
<dbReference type="SMART" id="SM00248">
    <property type="entry name" value="ANK"/>
    <property type="match status" value="4"/>
</dbReference>
<dbReference type="Gene3D" id="1.25.40.20">
    <property type="entry name" value="Ankyrin repeat-containing domain"/>
    <property type="match status" value="2"/>
</dbReference>
<keyword evidence="2" id="KW-0040">ANK repeat</keyword>
<dbReference type="InterPro" id="IPR002110">
    <property type="entry name" value="Ankyrin_rpt"/>
</dbReference>
<dbReference type="AlphaFoldDB" id="A0A6B3LBD5"/>
<organism evidence="3 4">
    <name type="scientific">Sulfuriroseicoccus oceanibius</name>
    <dbReference type="NCBI Taxonomy" id="2707525"/>
    <lineage>
        <taxon>Bacteria</taxon>
        <taxon>Pseudomonadati</taxon>
        <taxon>Verrucomicrobiota</taxon>
        <taxon>Verrucomicrobiia</taxon>
        <taxon>Verrucomicrobiales</taxon>
        <taxon>Verrucomicrobiaceae</taxon>
        <taxon>Sulfuriroseicoccus</taxon>
    </lineage>
</organism>
<dbReference type="PROSITE" id="PS50088">
    <property type="entry name" value="ANK_REPEAT"/>
    <property type="match status" value="2"/>
</dbReference>
<dbReference type="PANTHER" id="PTHR24198">
    <property type="entry name" value="ANKYRIN REPEAT AND PROTEIN KINASE DOMAIN-CONTAINING PROTEIN"/>
    <property type="match status" value="1"/>
</dbReference>
<dbReference type="RefSeq" id="WP_164362493.1">
    <property type="nucleotide sequence ID" value="NZ_CP066776.1"/>
</dbReference>
<protein>
    <submittedName>
        <fullName evidence="3">Ankyrin repeat domain-containing protein</fullName>
    </submittedName>
</protein>
<dbReference type="EMBL" id="CP066776">
    <property type="protein sequence ID" value="QQL44156.1"/>
    <property type="molecule type" value="Genomic_DNA"/>
</dbReference>
<keyword evidence="4" id="KW-1185">Reference proteome</keyword>
<reference evidence="3 4" key="1">
    <citation type="submission" date="2020-12" db="EMBL/GenBank/DDBJ databases">
        <title>Sulforoseuscoccus oceanibium gen. nov., sp. nov., a representative of the phylum Verrucomicrobia with special cytoplasmic membrane, and proposal of Sulforoseuscoccusaceae fam. nov.</title>
        <authorList>
            <person name="Xi F."/>
        </authorList>
    </citation>
    <scope>NUCLEOTIDE SEQUENCE [LARGE SCALE GENOMIC DNA]</scope>
    <source>
        <strain evidence="3 4">T37</strain>
    </source>
</reference>
<dbReference type="SUPFAM" id="SSF48403">
    <property type="entry name" value="Ankyrin repeat"/>
    <property type="match status" value="1"/>
</dbReference>
<evidence type="ECO:0000256" key="1">
    <source>
        <dbReference type="ARBA" id="ARBA00022737"/>
    </source>
</evidence>
<gene>
    <name evidence="3" type="ORF">G3M56_009640</name>
</gene>
<dbReference type="PANTHER" id="PTHR24198:SF165">
    <property type="entry name" value="ANKYRIN REPEAT-CONTAINING PROTEIN-RELATED"/>
    <property type="match status" value="1"/>
</dbReference>
<proteinExistence type="predicted"/>
<evidence type="ECO:0000313" key="3">
    <source>
        <dbReference type="EMBL" id="QQL44156.1"/>
    </source>
</evidence>
<dbReference type="Proteomes" id="UP000475117">
    <property type="component" value="Chromosome"/>
</dbReference>
<dbReference type="KEGG" id="soa:G3M56_009640"/>
<keyword evidence="1" id="KW-0677">Repeat</keyword>
<dbReference type="PROSITE" id="PS50297">
    <property type="entry name" value="ANK_REP_REGION"/>
    <property type="match status" value="2"/>
</dbReference>
<dbReference type="InterPro" id="IPR036770">
    <property type="entry name" value="Ankyrin_rpt-contain_sf"/>
</dbReference>
<evidence type="ECO:0000256" key="2">
    <source>
        <dbReference type="ARBA" id="ARBA00023043"/>
    </source>
</evidence>
<evidence type="ECO:0000313" key="4">
    <source>
        <dbReference type="Proteomes" id="UP000475117"/>
    </source>
</evidence>